<protein>
    <recommendedName>
        <fullName evidence="8">Serine/threonine-protein kinase PLK</fullName>
        <ecNumber evidence="8">2.7.11.21</ecNumber>
    </recommendedName>
    <alternativeName>
        <fullName evidence="8">Polo-like kinase</fullName>
    </alternativeName>
</protein>
<dbReference type="InterPro" id="IPR033701">
    <property type="entry name" value="POLO_box_1"/>
</dbReference>
<dbReference type="EMBL" id="LR877146">
    <property type="protein sequence ID" value="CAD2213537.1"/>
    <property type="molecule type" value="Genomic_DNA"/>
</dbReference>
<dbReference type="GO" id="GO:0004674">
    <property type="term" value="F:protein serine/threonine kinase activity"/>
    <property type="evidence" value="ECO:0007669"/>
    <property type="project" value="UniProtKB-KW"/>
</dbReference>
<dbReference type="InterPro" id="IPR017441">
    <property type="entry name" value="Protein_kinase_ATP_BS"/>
</dbReference>
<evidence type="ECO:0000313" key="12">
    <source>
        <dbReference type="EMBL" id="CAD2213537.1"/>
    </source>
</evidence>
<dbReference type="InterPro" id="IPR000719">
    <property type="entry name" value="Prot_kinase_dom"/>
</dbReference>
<dbReference type="Gene3D" id="3.30.200.20">
    <property type="entry name" value="Phosphorylase Kinase, domain 1"/>
    <property type="match status" value="1"/>
</dbReference>
<evidence type="ECO:0000256" key="7">
    <source>
        <dbReference type="PROSITE-ProRule" id="PRU10141"/>
    </source>
</evidence>
<evidence type="ECO:0000256" key="5">
    <source>
        <dbReference type="ARBA" id="ARBA00022777"/>
    </source>
</evidence>
<dbReference type="InterPro" id="IPR033695">
    <property type="entry name" value="POLO_box_2"/>
</dbReference>
<keyword evidence="1 8" id="KW-0723">Serine/threonine-protein kinase</keyword>
<name>A0A7G2C481_9TRYP</name>
<evidence type="ECO:0000259" key="11">
    <source>
        <dbReference type="PROSITE" id="PS50078"/>
    </source>
</evidence>
<feature type="binding site" evidence="7">
    <location>
        <position position="72"/>
    </location>
    <ligand>
        <name>ATP</name>
        <dbReference type="ChEBI" id="CHEBI:30616"/>
    </ligand>
</feature>
<dbReference type="SUPFAM" id="SSF82615">
    <property type="entry name" value="Polo-box domain"/>
    <property type="match status" value="2"/>
</dbReference>
<keyword evidence="2 8" id="KW-0808">Transferase</keyword>
<dbReference type="InterPro" id="IPR036947">
    <property type="entry name" value="POLO_box_dom_sf"/>
</dbReference>
<dbReference type="PROSITE" id="PS50078">
    <property type="entry name" value="POLO_BOX"/>
    <property type="match status" value="2"/>
</dbReference>
<keyword evidence="3" id="KW-0677">Repeat</keyword>
<evidence type="ECO:0000313" key="13">
    <source>
        <dbReference type="Proteomes" id="UP000515908"/>
    </source>
</evidence>
<dbReference type="PANTHER" id="PTHR24345:SF0">
    <property type="entry name" value="CELL CYCLE SERINE_THREONINE-PROTEIN KINASE CDC5_MSD2"/>
    <property type="match status" value="1"/>
</dbReference>
<dbReference type="Pfam" id="PF00069">
    <property type="entry name" value="Pkinase"/>
    <property type="match status" value="1"/>
</dbReference>
<dbReference type="PROSITE" id="PS00108">
    <property type="entry name" value="PROTEIN_KINASE_ST"/>
    <property type="match status" value="1"/>
</dbReference>
<dbReference type="PANTHER" id="PTHR24345">
    <property type="entry name" value="SERINE/THREONINE-PROTEIN KINASE PLK"/>
    <property type="match status" value="1"/>
</dbReference>
<feature type="region of interest" description="Disordered" evidence="9">
    <location>
        <begin position="336"/>
        <end position="365"/>
    </location>
</feature>
<dbReference type="OrthoDB" id="408964at2759"/>
<dbReference type="InterPro" id="IPR000959">
    <property type="entry name" value="POLO_box_dom"/>
</dbReference>
<dbReference type="Proteomes" id="UP000515908">
    <property type="component" value="Chromosome 02"/>
</dbReference>
<comment type="catalytic activity">
    <reaction evidence="8">
        <text>L-threonyl-[protein] + ATP = O-phospho-L-threonyl-[protein] + ADP + H(+)</text>
        <dbReference type="Rhea" id="RHEA:46608"/>
        <dbReference type="Rhea" id="RHEA-COMP:11060"/>
        <dbReference type="Rhea" id="RHEA-COMP:11605"/>
        <dbReference type="ChEBI" id="CHEBI:15378"/>
        <dbReference type="ChEBI" id="CHEBI:30013"/>
        <dbReference type="ChEBI" id="CHEBI:30616"/>
        <dbReference type="ChEBI" id="CHEBI:61977"/>
        <dbReference type="ChEBI" id="CHEBI:456216"/>
        <dbReference type="EC" id="2.7.11.21"/>
    </reaction>
</comment>
<dbReference type="GO" id="GO:0005634">
    <property type="term" value="C:nucleus"/>
    <property type="evidence" value="ECO:0007669"/>
    <property type="project" value="TreeGrafter"/>
</dbReference>
<dbReference type="SMART" id="SM00220">
    <property type="entry name" value="S_TKc"/>
    <property type="match status" value="1"/>
</dbReference>
<dbReference type="GO" id="GO:0005524">
    <property type="term" value="F:ATP binding"/>
    <property type="evidence" value="ECO:0007669"/>
    <property type="project" value="UniProtKB-UniRule"/>
</dbReference>
<evidence type="ECO:0000256" key="9">
    <source>
        <dbReference type="SAM" id="MobiDB-lite"/>
    </source>
</evidence>
<evidence type="ECO:0000256" key="4">
    <source>
        <dbReference type="ARBA" id="ARBA00022741"/>
    </source>
</evidence>
<dbReference type="Pfam" id="PF00659">
    <property type="entry name" value="POLO_box"/>
    <property type="match status" value="2"/>
</dbReference>
<feature type="domain" description="Protein kinase" evidence="10">
    <location>
        <begin position="45"/>
        <end position="296"/>
    </location>
</feature>
<keyword evidence="5 8" id="KW-0418">Kinase</keyword>
<proteinExistence type="inferred from homology"/>
<dbReference type="EC" id="2.7.11.21" evidence="8"/>
<sequence length="651" mass="73984">MIRTMNTARPERHTGLSTVDLPKPTFQPGSYIYEIDNSNGTAIKYRVGRMLGRGGFAKCYEVSDATGSYALKAINRTSLEKPKTLQKLHSEIAIHKRMKHKHIVNFIRTFKDRYYVYFLLEKCDCGTLMDLIKVRALTVAETQYVMLQCLSAMQYMQENYVIHRDLKPGNIMLDSELNIKIGDFGLAAELQYDGERKRTICGTPNYIAPEIIDRKSQGHSYEVDAWSLGVILYTLLTGQPPFQMEDVEATYNRIRQCKYEAPSTLSPQAKDLISQILQSKPSERPTLLDIRTHNFFNTPPPPLLPPSSFATFGLPVPDRHRRATAPENNILREVKNANVPRQVKDSREPRAMPPPTAQPTANVRRLSSPAQLNPQELVSPAAEEVKPASPQSAPFSPKYGGEDDDEKADFTAIHDKLHQTLCGDLGKGDELSDYPAPDVWVTECADFSSKYGMCYKLSSGHTGAHFNDSTKMVWEPITDRVEYYARVKVEVPQRTGEAGYFAKDQLETFSMNKYPSTMEKKVTLIKYFRSYLGRTRSEKDKVEVVTCSPYMSESPVRLSDPHVSRDFVYVKRWLRTDDALVFRLSNKSVQVCFNDRAEVILSSEWKVVTFTDSQGNRQTLPLSSVAMNTEAAERLRFTKEILYKLLKDHCL</sequence>
<dbReference type="VEuPathDB" id="TriTrypDB:ADEAN_000098000"/>
<evidence type="ECO:0000256" key="8">
    <source>
        <dbReference type="RuleBase" id="RU361162"/>
    </source>
</evidence>
<dbReference type="InterPro" id="IPR008271">
    <property type="entry name" value="Ser/Thr_kinase_AS"/>
</dbReference>
<feature type="domain" description="POLO box" evidence="11">
    <location>
        <begin position="569"/>
        <end position="647"/>
    </location>
</feature>
<evidence type="ECO:0000256" key="3">
    <source>
        <dbReference type="ARBA" id="ARBA00022737"/>
    </source>
</evidence>
<reference evidence="12 13" key="1">
    <citation type="submission" date="2020-08" db="EMBL/GenBank/DDBJ databases">
        <authorList>
            <person name="Newling K."/>
            <person name="Davey J."/>
            <person name="Forrester S."/>
        </authorList>
    </citation>
    <scope>NUCLEOTIDE SEQUENCE [LARGE SCALE GENOMIC DNA]</scope>
    <source>
        <strain evidence="13">Crithidia deanei Carvalho (ATCC PRA-265)</strain>
    </source>
</reference>
<evidence type="ECO:0000256" key="2">
    <source>
        <dbReference type="ARBA" id="ARBA00022679"/>
    </source>
</evidence>
<dbReference type="CDD" id="cd13118">
    <property type="entry name" value="POLO_box_1"/>
    <property type="match status" value="1"/>
</dbReference>
<dbReference type="PROSITE" id="PS00107">
    <property type="entry name" value="PROTEIN_KINASE_ATP"/>
    <property type="match status" value="1"/>
</dbReference>
<evidence type="ECO:0000259" key="10">
    <source>
        <dbReference type="PROSITE" id="PS50011"/>
    </source>
</evidence>
<feature type="region of interest" description="Disordered" evidence="9">
    <location>
        <begin position="378"/>
        <end position="404"/>
    </location>
</feature>
<dbReference type="Gene3D" id="3.30.1120.30">
    <property type="entry name" value="POLO box domain"/>
    <property type="match status" value="2"/>
</dbReference>
<dbReference type="SUPFAM" id="SSF56112">
    <property type="entry name" value="Protein kinase-like (PK-like)"/>
    <property type="match status" value="1"/>
</dbReference>
<dbReference type="FunFam" id="3.30.1120.30:FF:000008">
    <property type="entry name" value="Serine/threonine-protein kinase PLK"/>
    <property type="match status" value="1"/>
</dbReference>
<keyword evidence="4 7" id="KW-0547">Nucleotide-binding</keyword>
<feature type="domain" description="POLO box" evidence="11">
    <location>
        <begin position="440"/>
        <end position="534"/>
    </location>
</feature>
<accession>A0A7G2C481</accession>
<keyword evidence="13" id="KW-1185">Reference proteome</keyword>
<dbReference type="AlphaFoldDB" id="A0A7G2C481"/>
<keyword evidence="6 7" id="KW-0067">ATP-binding</keyword>
<gene>
    <name evidence="12" type="ORF">ADEAN_000098000</name>
</gene>
<dbReference type="FunFam" id="1.10.510.10:FF:000571">
    <property type="entry name" value="Maternal embryonic leucine zipper kinase"/>
    <property type="match status" value="1"/>
</dbReference>
<evidence type="ECO:0000256" key="1">
    <source>
        <dbReference type="ARBA" id="ARBA00022527"/>
    </source>
</evidence>
<comment type="similarity">
    <text evidence="8">Belongs to the protein kinase superfamily. Ser/Thr protein kinase family. CDC5/Polo subfamily.</text>
</comment>
<dbReference type="CDD" id="cd13117">
    <property type="entry name" value="POLO_box_2"/>
    <property type="match status" value="1"/>
</dbReference>
<dbReference type="InterPro" id="IPR011009">
    <property type="entry name" value="Kinase-like_dom_sf"/>
</dbReference>
<organism evidence="12 13">
    <name type="scientific">Angomonas deanei</name>
    <dbReference type="NCBI Taxonomy" id="59799"/>
    <lineage>
        <taxon>Eukaryota</taxon>
        <taxon>Discoba</taxon>
        <taxon>Euglenozoa</taxon>
        <taxon>Kinetoplastea</taxon>
        <taxon>Metakinetoplastina</taxon>
        <taxon>Trypanosomatida</taxon>
        <taxon>Trypanosomatidae</taxon>
        <taxon>Strigomonadinae</taxon>
        <taxon>Angomonas</taxon>
    </lineage>
</organism>
<feature type="region of interest" description="Disordered" evidence="9">
    <location>
        <begin position="1"/>
        <end position="20"/>
    </location>
</feature>
<evidence type="ECO:0000256" key="6">
    <source>
        <dbReference type="ARBA" id="ARBA00022840"/>
    </source>
</evidence>
<dbReference type="PROSITE" id="PS50011">
    <property type="entry name" value="PROTEIN_KINASE_DOM"/>
    <property type="match status" value="1"/>
</dbReference>
<dbReference type="CDD" id="cd14099">
    <property type="entry name" value="STKc_PLK"/>
    <property type="match status" value="1"/>
</dbReference>
<dbReference type="Gene3D" id="1.10.510.10">
    <property type="entry name" value="Transferase(Phosphotransferase) domain 1"/>
    <property type="match status" value="1"/>
</dbReference>
<dbReference type="FunFam" id="3.30.200.20:FF:000877">
    <property type="entry name" value="Serine/threonine-protein kinase PLK"/>
    <property type="match status" value="1"/>
</dbReference>